<feature type="domain" description="Phytochrome chromophore attachment site" evidence="10">
    <location>
        <begin position="30"/>
        <end position="198"/>
    </location>
</feature>
<dbReference type="SUPFAM" id="SSF55874">
    <property type="entry name" value="ATPase domain of HSP90 chaperone/DNA topoisomerase II/histidine kinase"/>
    <property type="match status" value="1"/>
</dbReference>
<dbReference type="InterPro" id="IPR004358">
    <property type="entry name" value="Sig_transdc_His_kin-like_C"/>
</dbReference>
<dbReference type="GO" id="GO:0006355">
    <property type="term" value="P:regulation of DNA-templated transcription"/>
    <property type="evidence" value="ECO:0007669"/>
    <property type="project" value="InterPro"/>
</dbReference>
<dbReference type="FunFam" id="3.30.565.10:FF:000010">
    <property type="entry name" value="Sensor histidine kinase RcsC"/>
    <property type="match status" value="1"/>
</dbReference>
<dbReference type="Gene3D" id="3.30.565.10">
    <property type="entry name" value="Histidine kinase-like ATPase, C-terminal domain"/>
    <property type="match status" value="1"/>
</dbReference>
<dbReference type="Proteomes" id="UP000010384">
    <property type="component" value="Chromosome"/>
</dbReference>
<dbReference type="InterPro" id="IPR036890">
    <property type="entry name" value="HATPase_C_sf"/>
</dbReference>
<evidence type="ECO:0000256" key="6">
    <source>
        <dbReference type="ARBA" id="ARBA00022777"/>
    </source>
</evidence>
<dbReference type="InterPro" id="IPR003661">
    <property type="entry name" value="HisK_dim/P_dom"/>
</dbReference>
<dbReference type="Pfam" id="PF00360">
    <property type="entry name" value="PHY"/>
    <property type="match status" value="1"/>
</dbReference>
<name>K9U5C5_CHRTP</name>
<evidence type="ECO:0000259" key="10">
    <source>
        <dbReference type="PROSITE" id="PS50046"/>
    </source>
</evidence>
<dbReference type="CDD" id="cd00082">
    <property type="entry name" value="HisKA"/>
    <property type="match status" value="1"/>
</dbReference>
<gene>
    <name evidence="12" type="ORF">Chro_4230</name>
</gene>
<keyword evidence="6 12" id="KW-0418">Kinase</keyword>
<dbReference type="Gene3D" id="1.10.287.130">
    <property type="match status" value="1"/>
</dbReference>
<dbReference type="SMART" id="SM00065">
    <property type="entry name" value="GAF"/>
    <property type="match status" value="2"/>
</dbReference>
<proteinExistence type="inferred from homology"/>
<evidence type="ECO:0000256" key="9">
    <source>
        <dbReference type="SAM" id="Coils"/>
    </source>
</evidence>
<dbReference type="SMART" id="SM00388">
    <property type="entry name" value="HisKA"/>
    <property type="match status" value="1"/>
</dbReference>
<reference evidence="12 13" key="1">
    <citation type="submission" date="2012-06" db="EMBL/GenBank/DDBJ databases">
        <title>Finished chromosome of genome of Chroococcidiopsis thermalis PCC 7203.</title>
        <authorList>
            <consortium name="US DOE Joint Genome Institute"/>
            <person name="Gugger M."/>
            <person name="Coursin T."/>
            <person name="Rippka R."/>
            <person name="Tandeau De Marsac N."/>
            <person name="Huntemann M."/>
            <person name="Wei C.-L."/>
            <person name="Han J."/>
            <person name="Detter J.C."/>
            <person name="Han C."/>
            <person name="Tapia R."/>
            <person name="Davenport K."/>
            <person name="Daligault H."/>
            <person name="Erkkila T."/>
            <person name="Gu W."/>
            <person name="Munk A.C.C."/>
            <person name="Teshima H."/>
            <person name="Xu Y."/>
            <person name="Chain P."/>
            <person name="Chen A."/>
            <person name="Krypides N."/>
            <person name="Mavromatis K."/>
            <person name="Markowitz V."/>
            <person name="Szeto E."/>
            <person name="Ivanova N."/>
            <person name="Mikhailova N."/>
            <person name="Ovchinnikova G."/>
            <person name="Pagani I."/>
            <person name="Pati A."/>
            <person name="Goodwin L."/>
            <person name="Peters L."/>
            <person name="Pitluck S."/>
            <person name="Woyke T."/>
            <person name="Kerfeld C."/>
        </authorList>
    </citation>
    <scope>NUCLEOTIDE SEQUENCE [LARGE SCALE GENOMIC DNA]</scope>
    <source>
        <strain evidence="12 13">PCC 7203</strain>
    </source>
</reference>
<dbReference type="PROSITE" id="PS50046">
    <property type="entry name" value="PHYTOCHROME_2"/>
    <property type="match status" value="1"/>
</dbReference>
<dbReference type="eggNOG" id="COG4251">
    <property type="taxonomic scope" value="Bacteria"/>
</dbReference>
<dbReference type="Pfam" id="PF00512">
    <property type="entry name" value="HisKA"/>
    <property type="match status" value="1"/>
</dbReference>
<dbReference type="GO" id="GO:0000155">
    <property type="term" value="F:phosphorelay sensor kinase activity"/>
    <property type="evidence" value="ECO:0007669"/>
    <property type="project" value="InterPro"/>
</dbReference>
<dbReference type="InterPro" id="IPR013515">
    <property type="entry name" value="Phytochrome_cen-reg"/>
</dbReference>
<dbReference type="InterPro" id="IPR003594">
    <property type="entry name" value="HATPase_dom"/>
</dbReference>
<keyword evidence="7" id="KW-0902">Two-component regulatory system</keyword>
<dbReference type="CDD" id="cd16922">
    <property type="entry name" value="HATPase_EvgS-ArcB-TorS-like"/>
    <property type="match status" value="1"/>
</dbReference>
<keyword evidence="9" id="KW-0175">Coiled coil</keyword>
<dbReference type="PANTHER" id="PTHR43711">
    <property type="entry name" value="TWO-COMPONENT HISTIDINE KINASE"/>
    <property type="match status" value="1"/>
</dbReference>
<dbReference type="InterPro" id="IPR003018">
    <property type="entry name" value="GAF"/>
</dbReference>
<evidence type="ECO:0000313" key="13">
    <source>
        <dbReference type="Proteomes" id="UP000010384"/>
    </source>
</evidence>
<dbReference type="InterPro" id="IPR029016">
    <property type="entry name" value="GAF-like_dom_sf"/>
</dbReference>
<keyword evidence="5" id="KW-0808">Transferase</keyword>
<evidence type="ECO:0000313" key="12">
    <source>
        <dbReference type="EMBL" id="AFY89631.1"/>
    </source>
</evidence>
<dbReference type="EC" id="2.7.13.3" evidence="3"/>
<dbReference type="InterPro" id="IPR036097">
    <property type="entry name" value="HisK_dim/P_sf"/>
</dbReference>
<dbReference type="PATRIC" id="fig|251229.3.peg.4945"/>
<dbReference type="EMBL" id="CP003597">
    <property type="protein sequence ID" value="AFY89631.1"/>
    <property type="molecule type" value="Genomic_DNA"/>
</dbReference>
<protein>
    <recommendedName>
        <fullName evidence="8">Circadian input-output histidine kinase CikA</fullName>
        <ecNumber evidence="3">2.7.13.3</ecNumber>
    </recommendedName>
</protein>
<evidence type="ECO:0000259" key="11">
    <source>
        <dbReference type="PROSITE" id="PS50109"/>
    </source>
</evidence>
<dbReference type="InParanoid" id="K9U5C5"/>
<dbReference type="SMART" id="SM00387">
    <property type="entry name" value="HATPase_c"/>
    <property type="match status" value="1"/>
</dbReference>
<keyword evidence="13" id="KW-1185">Reference proteome</keyword>
<accession>K9U5C5</accession>
<dbReference type="Gene3D" id="3.30.450.40">
    <property type="match status" value="2"/>
</dbReference>
<evidence type="ECO:0000256" key="1">
    <source>
        <dbReference type="ARBA" id="ARBA00000085"/>
    </source>
</evidence>
<dbReference type="PANTHER" id="PTHR43711:SF1">
    <property type="entry name" value="HISTIDINE KINASE 1"/>
    <property type="match status" value="1"/>
</dbReference>
<comment type="catalytic activity">
    <reaction evidence="1">
        <text>ATP + protein L-histidine = ADP + protein N-phospho-L-histidine.</text>
        <dbReference type="EC" id="2.7.13.3"/>
    </reaction>
</comment>
<feature type="domain" description="Histidine kinase" evidence="11">
    <location>
        <begin position="450"/>
        <end position="668"/>
    </location>
</feature>
<organism evidence="12 13">
    <name type="scientific">Chroococcidiopsis thermalis (strain PCC 7203)</name>
    <dbReference type="NCBI Taxonomy" id="251229"/>
    <lineage>
        <taxon>Bacteria</taxon>
        <taxon>Bacillati</taxon>
        <taxon>Cyanobacteriota</taxon>
        <taxon>Cyanophyceae</taxon>
        <taxon>Chroococcidiopsidales</taxon>
        <taxon>Chroococcidiopsidaceae</taxon>
        <taxon>Chroococcidiopsis</taxon>
    </lineage>
</organism>
<dbReference type="InterPro" id="IPR005467">
    <property type="entry name" value="His_kinase_dom"/>
</dbReference>
<dbReference type="PRINTS" id="PR00344">
    <property type="entry name" value="BCTRLSENSOR"/>
</dbReference>
<dbReference type="PROSITE" id="PS50109">
    <property type="entry name" value="HIS_KIN"/>
    <property type="match status" value="1"/>
</dbReference>
<evidence type="ECO:0000256" key="5">
    <source>
        <dbReference type="ARBA" id="ARBA00022679"/>
    </source>
</evidence>
<dbReference type="InterPro" id="IPR016132">
    <property type="entry name" value="Phyto_chromo_attachment"/>
</dbReference>
<dbReference type="InterPro" id="IPR050736">
    <property type="entry name" value="Sensor_HK_Regulatory"/>
</dbReference>
<dbReference type="HOGENOM" id="CLU_000445_50_0_3"/>
<dbReference type="AlphaFoldDB" id="K9U5C5"/>
<dbReference type="KEGG" id="cthe:Chro_4230"/>
<evidence type="ECO:0000256" key="2">
    <source>
        <dbReference type="ARBA" id="ARBA00006402"/>
    </source>
</evidence>
<dbReference type="STRING" id="251229.Chro_4230"/>
<dbReference type="OrthoDB" id="474548at2"/>
<sequence>MRHKKHPNRAGLNRNSLLNRITNRIHQSLELQQILSVAVQEIRAFLQIDRVKVYKFHPDGTGQVIAEAIAAKRLPSLLGLHFPADDIPAHAREMFVKIGARSIVDVPQQQISLSYLKSPQTTGDLTLEEVQQRTVTEILQRPVDPCHVEYLTAMGVQSSLVIPILHDCQLWGLLACHHAQPKTFRQEQLDVVRLVVEHLAIAISQSQLLTQARERAIRQELINKISTLLHSPHSIQTILQIALESIVNSVDGSGGRLYLCPTGQAQITEIYTDKAQPQGMLENAPFWQQLMAGVGRNPQHGYVAIANLYQAPELLEVAPAFQTTNIRSLFVMPLHYGSETLGCLTIFRDAIDTDITWAGRFDPDERISRVRHSFEAWRELKRGQSKEWTSSEIELVQALANHLSLAVMQHRLHEYERQQRQLLERRNQELKTARTLAEEANRLKSDFLSSTSHELRTPLAATLNYLKLLKEGLYYNEVELKEYIQIAYQSAENLVTLINDILDLAKIEAGRLVMHWEEFELMPLLTELQRLFQIESNCKGIPLSIDCQVERIYADKFRLRQVLTNLLANAFKFTETGQVCIRAITKTDEPAIEISVTDTGIGIEPSQAAVLFEPFVQADGSVKRRYGGTGLGLTVCQRLVELMGGKICLESAGLGQGTKVTFTLPVRQGSRE</sequence>
<evidence type="ECO:0000256" key="8">
    <source>
        <dbReference type="ARBA" id="ARBA00074306"/>
    </source>
</evidence>
<comment type="similarity">
    <text evidence="2">In the N-terminal section; belongs to the phytochrome family.</text>
</comment>
<dbReference type="SUPFAM" id="SSF47384">
    <property type="entry name" value="Homodimeric domain of signal transducing histidine kinase"/>
    <property type="match status" value="1"/>
</dbReference>
<dbReference type="SUPFAM" id="SSF55781">
    <property type="entry name" value="GAF domain-like"/>
    <property type="match status" value="2"/>
</dbReference>
<dbReference type="Pfam" id="PF02518">
    <property type="entry name" value="HATPase_c"/>
    <property type="match status" value="1"/>
</dbReference>
<evidence type="ECO:0000256" key="3">
    <source>
        <dbReference type="ARBA" id="ARBA00012438"/>
    </source>
</evidence>
<dbReference type="Pfam" id="PF01590">
    <property type="entry name" value="GAF"/>
    <property type="match status" value="1"/>
</dbReference>
<keyword evidence="4" id="KW-0597">Phosphoprotein</keyword>
<dbReference type="GO" id="GO:0009584">
    <property type="term" value="P:detection of visible light"/>
    <property type="evidence" value="ECO:0007669"/>
    <property type="project" value="InterPro"/>
</dbReference>
<evidence type="ECO:0000256" key="7">
    <source>
        <dbReference type="ARBA" id="ARBA00023012"/>
    </source>
</evidence>
<evidence type="ECO:0000256" key="4">
    <source>
        <dbReference type="ARBA" id="ARBA00022553"/>
    </source>
</evidence>
<feature type="coiled-coil region" evidence="9">
    <location>
        <begin position="405"/>
        <end position="443"/>
    </location>
</feature>
<dbReference type="RefSeq" id="WP_015156173.1">
    <property type="nucleotide sequence ID" value="NC_019695.1"/>
</dbReference>